<evidence type="ECO:0000256" key="1">
    <source>
        <dbReference type="ARBA" id="ARBA00011046"/>
    </source>
</evidence>
<evidence type="ECO:0000313" key="5">
    <source>
        <dbReference type="EMBL" id="SDM97047.1"/>
    </source>
</evidence>
<name>A0A1G9XJW1_9BACT</name>
<dbReference type="InterPro" id="IPR036388">
    <property type="entry name" value="WH-like_DNA-bd_sf"/>
</dbReference>
<sequence length="118" mass="13726">MEELTKTEERIMLAVWELDAPFFVKDLVERMPEKPPYNTVSSVVRILENKGFLGYKAYGRTYEYFASISKEEYRKNGLRRLLDGYFDSSAVSLLSFMAKEEQISPEQLDALRKLIDGN</sequence>
<keyword evidence="6" id="KW-1185">Reference proteome</keyword>
<dbReference type="OrthoDB" id="1098508at2"/>
<dbReference type="GO" id="GO:0045892">
    <property type="term" value="P:negative regulation of DNA-templated transcription"/>
    <property type="evidence" value="ECO:0007669"/>
    <property type="project" value="InterPro"/>
</dbReference>
<keyword evidence="2" id="KW-0805">Transcription regulation</keyword>
<dbReference type="Proteomes" id="UP000198901">
    <property type="component" value="Unassembled WGS sequence"/>
</dbReference>
<dbReference type="SUPFAM" id="SSF46785">
    <property type="entry name" value="Winged helix' DNA-binding domain"/>
    <property type="match status" value="1"/>
</dbReference>
<dbReference type="PIRSF" id="PIRSF019455">
    <property type="entry name" value="CopR_AtkY"/>
    <property type="match status" value="1"/>
</dbReference>
<gene>
    <name evidence="5" type="ORF">SAMN04488090_4650</name>
</gene>
<dbReference type="STRING" id="563176.SAMN04488090_4650"/>
<dbReference type="GO" id="GO:0003677">
    <property type="term" value="F:DNA binding"/>
    <property type="evidence" value="ECO:0007669"/>
    <property type="project" value="UniProtKB-KW"/>
</dbReference>
<evidence type="ECO:0000256" key="3">
    <source>
        <dbReference type="ARBA" id="ARBA00023125"/>
    </source>
</evidence>
<organism evidence="5 6">
    <name type="scientific">Siphonobacter aquaeclarae</name>
    <dbReference type="NCBI Taxonomy" id="563176"/>
    <lineage>
        <taxon>Bacteria</taxon>
        <taxon>Pseudomonadati</taxon>
        <taxon>Bacteroidota</taxon>
        <taxon>Cytophagia</taxon>
        <taxon>Cytophagales</taxon>
        <taxon>Cytophagaceae</taxon>
        <taxon>Siphonobacter</taxon>
    </lineage>
</organism>
<protein>
    <submittedName>
        <fullName evidence="5">Predicted transcriptional regulator</fullName>
    </submittedName>
</protein>
<keyword evidence="4" id="KW-0804">Transcription</keyword>
<evidence type="ECO:0000256" key="2">
    <source>
        <dbReference type="ARBA" id="ARBA00023015"/>
    </source>
</evidence>
<dbReference type="InterPro" id="IPR036390">
    <property type="entry name" value="WH_DNA-bd_sf"/>
</dbReference>
<dbReference type="EMBL" id="FNGS01000011">
    <property type="protein sequence ID" value="SDM97047.1"/>
    <property type="molecule type" value="Genomic_DNA"/>
</dbReference>
<evidence type="ECO:0000256" key="4">
    <source>
        <dbReference type="ARBA" id="ARBA00023163"/>
    </source>
</evidence>
<evidence type="ECO:0000313" key="6">
    <source>
        <dbReference type="Proteomes" id="UP000198901"/>
    </source>
</evidence>
<dbReference type="AlphaFoldDB" id="A0A1G9XJW1"/>
<dbReference type="RefSeq" id="WP_093208328.1">
    <property type="nucleotide sequence ID" value="NZ_FNGS01000011.1"/>
</dbReference>
<accession>A0A1G9XJW1</accession>
<comment type="similarity">
    <text evidence="1">Belongs to the BlaI transcriptional regulatory family.</text>
</comment>
<reference evidence="5 6" key="1">
    <citation type="submission" date="2016-10" db="EMBL/GenBank/DDBJ databases">
        <authorList>
            <person name="de Groot N.N."/>
        </authorList>
    </citation>
    <scope>NUCLEOTIDE SEQUENCE [LARGE SCALE GENOMIC DNA]</scope>
    <source>
        <strain evidence="5 6">DSM 21668</strain>
    </source>
</reference>
<dbReference type="Gene3D" id="1.10.10.10">
    <property type="entry name" value="Winged helix-like DNA-binding domain superfamily/Winged helix DNA-binding domain"/>
    <property type="match status" value="1"/>
</dbReference>
<dbReference type="InterPro" id="IPR005650">
    <property type="entry name" value="BlaI_family"/>
</dbReference>
<dbReference type="Pfam" id="PF03965">
    <property type="entry name" value="Penicillinase_R"/>
    <property type="match status" value="1"/>
</dbReference>
<proteinExistence type="inferred from homology"/>
<keyword evidence="3" id="KW-0238">DNA-binding</keyword>
<dbReference type="Gene3D" id="1.10.4040.10">
    <property type="entry name" value="Penicillinase repressor domain"/>
    <property type="match status" value="1"/>
</dbReference>